<reference evidence="6 7" key="1">
    <citation type="submission" date="2016-12" db="EMBL/GenBank/DDBJ databases">
        <authorList>
            <person name="Song W.-J."/>
            <person name="Kurnit D.M."/>
        </authorList>
    </citation>
    <scope>NUCLEOTIDE SEQUENCE [LARGE SCALE GENOMIC DNA]</scope>
    <source>
        <strain evidence="6 7">IMCC3135</strain>
    </source>
</reference>
<evidence type="ECO:0000256" key="2">
    <source>
        <dbReference type="ARBA" id="ARBA00023015"/>
    </source>
</evidence>
<dbReference type="InterPro" id="IPR000847">
    <property type="entry name" value="LysR_HTH_N"/>
</dbReference>
<keyword evidence="3" id="KW-0238">DNA-binding</keyword>
<evidence type="ECO:0000259" key="5">
    <source>
        <dbReference type="PROSITE" id="PS50931"/>
    </source>
</evidence>
<name>A0A2Z2NUW9_9GAMM</name>
<proteinExistence type="inferred from homology"/>
<dbReference type="Proteomes" id="UP000250079">
    <property type="component" value="Chromosome"/>
</dbReference>
<dbReference type="SUPFAM" id="SSF53850">
    <property type="entry name" value="Periplasmic binding protein-like II"/>
    <property type="match status" value="1"/>
</dbReference>
<dbReference type="SUPFAM" id="SSF46785">
    <property type="entry name" value="Winged helix' DNA-binding domain"/>
    <property type="match status" value="1"/>
</dbReference>
<gene>
    <name evidence="6" type="primary">cmpR_3</name>
    <name evidence="6" type="ORF">IMCC3135_26435</name>
</gene>
<dbReference type="FunFam" id="1.10.10.10:FF:000001">
    <property type="entry name" value="LysR family transcriptional regulator"/>
    <property type="match status" value="1"/>
</dbReference>
<dbReference type="Gene3D" id="1.10.10.10">
    <property type="entry name" value="Winged helix-like DNA-binding domain superfamily/Winged helix DNA-binding domain"/>
    <property type="match status" value="1"/>
</dbReference>
<dbReference type="InterPro" id="IPR005119">
    <property type="entry name" value="LysR_subst-bd"/>
</dbReference>
<dbReference type="PRINTS" id="PR00039">
    <property type="entry name" value="HTHLYSR"/>
</dbReference>
<dbReference type="Gene3D" id="3.40.190.290">
    <property type="match status" value="1"/>
</dbReference>
<keyword evidence="2" id="KW-0805">Transcription regulation</keyword>
<evidence type="ECO:0000256" key="4">
    <source>
        <dbReference type="ARBA" id="ARBA00023163"/>
    </source>
</evidence>
<dbReference type="InterPro" id="IPR036390">
    <property type="entry name" value="WH_DNA-bd_sf"/>
</dbReference>
<dbReference type="GO" id="GO:0000976">
    <property type="term" value="F:transcription cis-regulatory region binding"/>
    <property type="evidence" value="ECO:0007669"/>
    <property type="project" value="TreeGrafter"/>
</dbReference>
<dbReference type="PANTHER" id="PTHR30126">
    <property type="entry name" value="HTH-TYPE TRANSCRIPTIONAL REGULATOR"/>
    <property type="match status" value="1"/>
</dbReference>
<keyword evidence="7" id="KW-1185">Reference proteome</keyword>
<dbReference type="Pfam" id="PF00126">
    <property type="entry name" value="HTH_1"/>
    <property type="match status" value="1"/>
</dbReference>
<dbReference type="AlphaFoldDB" id="A0A2Z2NUW9"/>
<dbReference type="OrthoDB" id="9803735at2"/>
<evidence type="ECO:0000256" key="3">
    <source>
        <dbReference type="ARBA" id="ARBA00023125"/>
    </source>
</evidence>
<dbReference type="InterPro" id="IPR036388">
    <property type="entry name" value="WH-like_DNA-bd_sf"/>
</dbReference>
<evidence type="ECO:0000256" key="1">
    <source>
        <dbReference type="ARBA" id="ARBA00009437"/>
    </source>
</evidence>
<keyword evidence="4" id="KW-0804">Transcription</keyword>
<organism evidence="6 7">
    <name type="scientific">Granulosicoccus antarcticus IMCC3135</name>
    <dbReference type="NCBI Taxonomy" id="1192854"/>
    <lineage>
        <taxon>Bacteria</taxon>
        <taxon>Pseudomonadati</taxon>
        <taxon>Pseudomonadota</taxon>
        <taxon>Gammaproteobacteria</taxon>
        <taxon>Chromatiales</taxon>
        <taxon>Granulosicoccaceae</taxon>
        <taxon>Granulosicoccus</taxon>
    </lineage>
</organism>
<feature type="domain" description="HTH lysR-type" evidence="5">
    <location>
        <begin position="1"/>
        <end position="58"/>
    </location>
</feature>
<dbReference type="Pfam" id="PF03466">
    <property type="entry name" value="LysR_substrate"/>
    <property type="match status" value="1"/>
</dbReference>
<dbReference type="GO" id="GO:0003700">
    <property type="term" value="F:DNA-binding transcription factor activity"/>
    <property type="evidence" value="ECO:0007669"/>
    <property type="project" value="InterPro"/>
</dbReference>
<dbReference type="KEGG" id="gai:IMCC3135_26435"/>
<dbReference type="CDD" id="cd05466">
    <property type="entry name" value="PBP2_LTTR_substrate"/>
    <property type="match status" value="1"/>
</dbReference>
<accession>A0A2Z2NUW9</accession>
<sequence>MDFPSLKAFVAVAELGSFSRASEVLFMTQPAVSKRIAALEDDLGVLLFDRLGRRIQLTEAGQKFLTSAKRILADIEISRDEVLSLGAEVGGRLRLATSHHVGIHRLPPVLKAFTQTYPEVELDLLFMDSELACHEVLNGHIELAVVTLPDQLESALLTELVWPDPLSIVCASDHPLRADLAAGIEVTPAILTNYNAVLPARGTVTRTILLDALRPFDVTVETSLETNYLETIKMMVSVGLGWSALPSNMIDEGIVDVPVTGLSMQRNLGAVCLRGRTLSRAATAFMALLRG</sequence>
<evidence type="ECO:0000313" key="7">
    <source>
        <dbReference type="Proteomes" id="UP000250079"/>
    </source>
</evidence>
<comment type="similarity">
    <text evidence="1">Belongs to the LysR transcriptional regulatory family.</text>
</comment>
<dbReference type="PROSITE" id="PS50931">
    <property type="entry name" value="HTH_LYSR"/>
    <property type="match status" value="1"/>
</dbReference>
<dbReference type="EMBL" id="CP018632">
    <property type="protein sequence ID" value="ASJ75342.1"/>
    <property type="molecule type" value="Genomic_DNA"/>
</dbReference>
<protein>
    <submittedName>
        <fullName evidence="6">HTH-type transcriptional activator CmpR</fullName>
    </submittedName>
</protein>
<dbReference type="PANTHER" id="PTHR30126:SF81">
    <property type="entry name" value="HTH-TYPE TRANSCRIPTIONAL REGULATOR ILVY"/>
    <property type="match status" value="1"/>
</dbReference>
<dbReference type="RefSeq" id="WP_088920266.1">
    <property type="nucleotide sequence ID" value="NZ_CP018632.1"/>
</dbReference>
<evidence type="ECO:0000313" key="6">
    <source>
        <dbReference type="EMBL" id="ASJ75342.1"/>
    </source>
</evidence>